<organism evidence="2 3">
    <name type="scientific">Prescottella agglutinans</name>
    <dbReference type="NCBI Taxonomy" id="1644129"/>
    <lineage>
        <taxon>Bacteria</taxon>
        <taxon>Bacillati</taxon>
        <taxon>Actinomycetota</taxon>
        <taxon>Actinomycetes</taxon>
        <taxon>Mycobacteriales</taxon>
        <taxon>Nocardiaceae</taxon>
        <taxon>Prescottella</taxon>
    </lineage>
</organism>
<comment type="caution">
    <text evidence="2">The sequence shown here is derived from an EMBL/GenBank/DDBJ whole genome shotgun (WGS) entry which is preliminary data.</text>
</comment>
<evidence type="ECO:0000313" key="3">
    <source>
        <dbReference type="Proteomes" id="UP001160334"/>
    </source>
</evidence>
<reference evidence="2 3" key="1">
    <citation type="submission" date="2023-04" db="EMBL/GenBank/DDBJ databases">
        <title>Forest soil microbial communities from Buena Vista Peninsula, Colon Province, Panama.</title>
        <authorList>
            <person name="Bouskill N."/>
        </authorList>
    </citation>
    <scope>NUCLEOTIDE SEQUENCE [LARGE SCALE GENOMIC DNA]</scope>
    <source>
        <strain evidence="2 3">CFH S0262</strain>
    </source>
</reference>
<proteinExistence type="predicted"/>
<protein>
    <submittedName>
        <fullName evidence="2">Uncharacterized protein</fullName>
    </submittedName>
</protein>
<accession>A0ABT6M448</accession>
<sequence length="167" mass="18551">MHADIEGAVRTARLAAHFDWTWDSEDLERFCAAAGWQAERRSDTAATLTTNLDINRRSGDASLIWGPLQIIRLTVTDVADPGTSMPEVMAELLGELSVPMAAEFGEGTAITAGIVKELRWDLPNVVIILSAGRWAVTMRLVSPKHQAWTDEPEDEWDDDEDEDEDED</sequence>
<dbReference type="RefSeq" id="WP_280758489.1">
    <property type="nucleotide sequence ID" value="NZ_JARXVC010000001.1"/>
</dbReference>
<evidence type="ECO:0000313" key="2">
    <source>
        <dbReference type="EMBL" id="MDH6279094.1"/>
    </source>
</evidence>
<dbReference type="InterPro" id="IPR046268">
    <property type="entry name" value="DUF6301"/>
</dbReference>
<dbReference type="EMBL" id="JARXVC010000001">
    <property type="protein sequence ID" value="MDH6279094.1"/>
    <property type="molecule type" value="Genomic_DNA"/>
</dbReference>
<dbReference type="Proteomes" id="UP001160334">
    <property type="component" value="Unassembled WGS sequence"/>
</dbReference>
<name>A0ABT6M448_9NOCA</name>
<dbReference type="Pfam" id="PF19818">
    <property type="entry name" value="DUF6301"/>
    <property type="match status" value="1"/>
</dbReference>
<feature type="region of interest" description="Disordered" evidence="1">
    <location>
        <begin position="144"/>
        <end position="167"/>
    </location>
</feature>
<feature type="compositionally biased region" description="Acidic residues" evidence="1">
    <location>
        <begin position="150"/>
        <end position="167"/>
    </location>
</feature>
<gene>
    <name evidence="2" type="ORF">M2280_000299</name>
</gene>
<keyword evidence="3" id="KW-1185">Reference proteome</keyword>
<evidence type="ECO:0000256" key="1">
    <source>
        <dbReference type="SAM" id="MobiDB-lite"/>
    </source>
</evidence>